<dbReference type="Proteomes" id="UP000005546">
    <property type="component" value="Unassembled WGS sequence"/>
</dbReference>
<proteinExistence type="predicted"/>
<sequence>MNNDMPKVVSKGKVKLLDIEITVCVLDNGQRVIPEDDMRKALLFLGIPQKDIEYLLNPKRDKII</sequence>
<comment type="caution">
    <text evidence="1">The sequence shown here is derived from an EMBL/GenBank/DDBJ whole genome shotgun (WGS) entry which is preliminary data.</text>
</comment>
<evidence type="ECO:0000313" key="1">
    <source>
        <dbReference type="EMBL" id="EGG55340.1"/>
    </source>
</evidence>
<dbReference type="RefSeq" id="WP_008626158.1">
    <property type="nucleotide sequence ID" value="NZ_GL883831.1"/>
</dbReference>
<gene>
    <name evidence="1" type="ORF">HMPREF9442_01213</name>
</gene>
<dbReference type="HOGENOM" id="CLU_2863802_0_0_10"/>
<name>F3QSQ3_9BACT</name>
<dbReference type="OrthoDB" id="4762429at2"/>
<protein>
    <submittedName>
        <fullName evidence="1">Conserved domain protein</fullName>
    </submittedName>
</protein>
<dbReference type="EMBL" id="AFBR01000028">
    <property type="protein sequence ID" value="EGG55340.1"/>
    <property type="molecule type" value="Genomic_DNA"/>
</dbReference>
<dbReference type="AlphaFoldDB" id="F3QSQ3"/>
<evidence type="ECO:0000313" key="2">
    <source>
        <dbReference type="Proteomes" id="UP000005546"/>
    </source>
</evidence>
<organism evidence="1 2">
    <name type="scientific">Paraprevotella xylaniphila YIT 11841</name>
    <dbReference type="NCBI Taxonomy" id="762982"/>
    <lineage>
        <taxon>Bacteria</taxon>
        <taxon>Pseudomonadati</taxon>
        <taxon>Bacteroidota</taxon>
        <taxon>Bacteroidia</taxon>
        <taxon>Bacteroidales</taxon>
        <taxon>Prevotellaceae</taxon>
        <taxon>Paraprevotella</taxon>
    </lineage>
</organism>
<accession>F3QSQ3</accession>
<keyword evidence="2" id="KW-1185">Reference proteome</keyword>
<reference evidence="1 2" key="1">
    <citation type="submission" date="2011-02" db="EMBL/GenBank/DDBJ databases">
        <authorList>
            <person name="Weinstock G."/>
            <person name="Sodergren E."/>
            <person name="Clifton S."/>
            <person name="Fulton L."/>
            <person name="Fulton B."/>
            <person name="Courtney L."/>
            <person name="Fronick C."/>
            <person name="Harrison M."/>
            <person name="Strong C."/>
            <person name="Farmer C."/>
            <person name="Delahaunty K."/>
            <person name="Markovic C."/>
            <person name="Hall O."/>
            <person name="Minx P."/>
            <person name="Tomlinson C."/>
            <person name="Mitreva M."/>
            <person name="Hou S."/>
            <person name="Chen J."/>
            <person name="Wollam A."/>
            <person name="Pepin K.H."/>
            <person name="Johnson M."/>
            <person name="Bhonagiri V."/>
            <person name="Zhang X."/>
            <person name="Suruliraj S."/>
            <person name="Warren W."/>
            <person name="Chinwalla A."/>
            <person name="Mardis E.R."/>
            <person name="Wilson R.K."/>
        </authorList>
    </citation>
    <scope>NUCLEOTIDE SEQUENCE [LARGE SCALE GENOMIC DNA]</scope>
    <source>
        <strain evidence="1 2">YIT 11841</strain>
    </source>
</reference>
<dbReference type="STRING" id="762982.HMPREF9442_01213"/>